<evidence type="ECO:0000313" key="15">
    <source>
        <dbReference type="EMBL" id="QJQ80226.1"/>
    </source>
</evidence>
<keyword evidence="4" id="KW-1040">Host Golgi apparatus</keyword>
<evidence type="ECO:0000256" key="8">
    <source>
        <dbReference type="ARBA" id="ARBA00022989"/>
    </source>
</evidence>
<feature type="transmembrane region" description="Helical" evidence="14">
    <location>
        <begin position="282"/>
        <end position="300"/>
    </location>
</feature>
<keyword evidence="5" id="KW-0946">Virion</keyword>
<evidence type="ECO:0000256" key="11">
    <source>
        <dbReference type="ARBA" id="ARBA00023157"/>
    </source>
</evidence>
<dbReference type="PRINTS" id="PR00333">
    <property type="entry name" value="HSVINTEGRLMP"/>
</dbReference>
<feature type="transmembrane region" description="Helical" evidence="14">
    <location>
        <begin position="224"/>
        <end position="245"/>
    </location>
</feature>
<dbReference type="InterPro" id="IPR000785">
    <property type="entry name" value="Herpes_glycop_M"/>
</dbReference>
<reference evidence="16" key="1">
    <citation type="submission" date="2020-01" db="EMBL/GenBank/DDBJ databases">
        <authorList>
            <person name="Rezuchova I."/>
            <person name="Hyblova M."/>
            <person name="Kudelova M."/>
            <person name="Bohmer M."/>
            <person name="Budis J."/>
            <person name="Szemes T."/>
        </authorList>
    </citation>
    <scope>NUCLEOTIDE SEQUENCE</scope>
    <source>
        <strain evidence="16">4556</strain>
        <strain evidence="15">72</strain>
    </source>
</reference>
<dbReference type="Pfam" id="PF01528">
    <property type="entry name" value="Herpes_glycop"/>
    <property type="match status" value="1"/>
</dbReference>
<sequence>MPALKVPQLKKLEPSRSDSFLLKSWTNLLALLTLLFVTSSTVPILASFRGVGFPCYFVNLVDYSTLNLTVRNSAKHLTPTLFLEGPEMFVYIVWSFLTEAINIIYFIFGAVTVYRLKKIFMPSLNAIQVWLTLIGGHSTLYLSIARLWTLQLFVHVLSFKQIFLAAFVYLFHFMLSYVHVHVFISRYVPQWQANDMEQKIPEGSSLEKLVLFYRPILANIQMSLLALEMLVFSLSVMMAVCNSFYILVSDAVFGAVNLFLIISLVWHIGAEVFLAKYLRHHVGFYIGLFVAYVIMLLPVIRYDAIFVTSRLHKPITINMTIIPIICLIIIVVRIIRLRSQTSTKVTYKKLGISGAMEAQPFQSIPQPPRAKYTDLETESEDEL</sequence>
<evidence type="ECO:0000313" key="16">
    <source>
        <dbReference type="EMBL" id="QJQ80298.1"/>
    </source>
</evidence>
<keyword evidence="6" id="KW-1043">Host membrane</keyword>
<evidence type="ECO:0000256" key="14">
    <source>
        <dbReference type="SAM" id="Phobius"/>
    </source>
</evidence>
<feature type="transmembrane region" description="Helical" evidence="14">
    <location>
        <begin position="162"/>
        <end position="184"/>
    </location>
</feature>
<feature type="region of interest" description="Disordered" evidence="13">
    <location>
        <begin position="360"/>
        <end position="383"/>
    </location>
</feature>
<protein>
    <submittedName>
        <fullName evidence="16">Glycoprotein M</fullName>
    </submittedName>
</protein>
<keyword evidence="3 14" id="KW-0812">Transmembrane</keyword>
<evidence type="ECO:0000256" key="12">
    <source>
        <dbReference type="ARBA" id="ARBA00023180"/>
    </source>
</evidence>
<keyword evidence="11" id="KW-1015">Disulfide bond</keyword>
<comment type="function">
    <text evidence="1">Envelope glycoprotein important for virion assembly and egress. Plays a role in the correct incorporation of gH-gL into virion membrane. Directs the glycoprotein N (gN) to the host trans-Golgi network.</text>
</comment>
<keyword evidence="10 14" id="KW-0472">Membrane</keyword>
<evidence type="ECO:0000256" key="7">
    <source>
        <dbReference type="ARBA" id="ARBA00022879"/>
    </source>
</evidence>
<keyword evidence="8 14" id="KW-1133">Transmembrane helix</keyword>
<evidence type="ECO:0000256" key="1">
    <source>
        <dbReference type="ARBA" id="ARBA00003017"/>
    </source>
</evidence>
<keyword evidence="7" id="KW-0261">Viral envelope protein</keyword>
<name>A0A6M4EHU1_9BETA</name>
<keyword evidence="12" id="KW-0325">Glycoprotein</keyword>
<feature type="transmembrane region" description="Helical" evidence="14">
    <location>
        <begin position="88"/>
        <end position="114"/>
    </location>
</feature>
<keyword evidence="9" id="KW-1039">Host endosome</keyword>
<evidence type="ECO:0000256" key="10">
    <source>
        <dbReference type="ARBA" id="ARBA00023136"/>
    </source>
</evidence>
<feature type="transmembrane region" description="Helical" evidence="14">
    <location>
        <begin position="126"/>
        <end position="150"/>
    </location>
</feature>
<keyword evidence="2" id="KW-1048">Host nucleus</keyword>
<dbReference type="HAMAP" id="MF_04035">
    <property type="entry name" value="HSV_GM"/>
    <property type="match status" value="1"/>
</dbReference>
<feature type="transmembrane region" description="Helical" evidence="14">
    <location>
        <begin position="315"/>
        <end position="335"/>
    </location>
</feature>
<feature type="transmembrane region" description="Helical" evidence="14">
    <location>
        <begin position="251"/>
        <end position="270"/>
    </location>
</feature>
<evidence type="ECO:0000256" key="9">
    <source>
        <dbReference type="ARBA" id="ARBA00023046"/>
    </source>
</evidence>
<evidence type="ECO:0000256" key="6">
    <source>
        <dbReference type="ARBA" id="ARBA00022870"/>
    </source>
</evidence>
<gene>
    <name evidence="16" type="primary">GAMMAHV.ORF39</name>
    <name evidence="16" type="ORF">MuHV4gp38</name>
</gene>
<evidence type="ECO:0000256" key="13">
    <source>
        <dbReference type="SAM" id="MobiDB-lite"/>
    </source>
</evidence>
<proteinExistence type="inferred from homology"/>
<evidence type="ECO:0000256" key="3">
    <source>
        <dbReference type="ARBA" id="ARBA00022692"/>
    </source>
</evidence>
<evidence type="ECO:0000256" key="2">
    <source>
        <dbReference type="ARBA" id="ARBA00022562"/>
    </source>
</evidence>
<dbReference type="EMBL" id="MN913973">
    <property type="protein sequence ID" value="QJQ80226.1"/>
    <property type="molecule type" value="Genomic_DNA"/>
</dbReference>
<dbReference type="EMBL" id="MN913974">
    <property type="protein sequence ID" value="QJQ80298.1"/>
    <property type="molecule type" value="Genomic_DNA"/>
</dbReference>
<dbReference type="GO" id="GO:0019031">
    <property type="term" value="C:viral envelope"/>
    <property type="evidence" value="ECO:0007669"/>
    <property type="project" value="UniProtKB-KW"/>
</dbReference>
<feature type="transmembrane region" description="Helical" evidence="14">
    <location>
        <begin position="20"/>
        <end position="46"/>
    </location>
</feature>
<accession>A0A6M4EHU1</accession>
<evidence type="ECO:0000256" key="4">
    <source>
        <dbReference type="ARBA" id="ARBA00022812"/>
    </source>
</evidence>
<evidence type="ECO:0000256" key="5">
    <source>
        <dbReference type="ARBA" id="ARBA00022844"/>
    </source>
</evidence>
<organism evidence="16">
    <name type="scientific">Murine herpesvirus</name>
    <dbReference type="NCBI Taxonomy" id="1431748"/>
    <lineage>
        <taxon>Viruses</taxon>
        <taxon>Duplodnaviria</taxon>
        <taxon>Heunggongvirae</taxon>
        <taxon>Peploviricota</taxon>
        <taxon>Herviviricetes</taxon>
        <taxon>Herpesvirales</taxon>
        <taxon>Orthoherpesviridae</taxon>
        <taxon>Betaherpesvirinae</taxon>
        <taxon>Muromegalovirus</taxon>
    </lineage>
</organism>